<evidence type="ECO:0000259" key="4">
    <source>
        <dbReference type="PROSITE" id="PS50853"/>
    </source>
</evidence>
<sequence>MSHIPHSIEGPTMPYIPHSSMPYIPHSIEGPTMPYIPHSSMPYIPHSIEGPTMPYIPHSTFHQEWQCWHSSEEHTKQNSTKNAYHRSHFVEVMELIERGVREGTRCCAQCVNERLSMSAESYTLFSTCKRFSFMMTRHGEITEVFYPPDEDVEVLNMKKSLIGTLSARLHASDQSLGRGKEWKYKVNETGNAGEHSATYRVQPAADGLVFHKTKHGHAVKNAEAKHEKPRQPDLPPGKLEKDIVGNLTCVRKHRTEEQAATRTNCFIRLCELLGRLSEGDLGVLSRRFVKVRYQNKVEEENCNIMVDALGSVGSEPAQRLITFSVLRAKGAPAKLVQRMLVSFVSMDTPPIEDFLEALEEVCFVRKLEYQDKEDAWIVYNTAMLTLGAVADRLKKTDPERAQGLVRNLEDNLGIHDPWHHRQIRTALSTDELDQHYHEKATLLHSLGNAEFDSSFDHLLSYVNNTDSPPLLRRSALSAIRKYDHHEGIQFHLKLPGIDWQKRIGTSNIGAEFGLVVKNELDLDIRPTKGHVLVDVDDQIYARGLLGYIGMTYDFIDAGICFKGGIRYQVNILQEISDSILTVLPWAAEQIWQGVETIVQEVPKLIKSPQTAIGNIAKAAFKIYQAVIGLINIKDSVEEVFLFKEGKQPYFFNIGMEIQGILDDFMHVWDLFQSEAPDWIEGLGTHTEGVLKDAFGDMKSLGNGVVNKVNESMWVLQKQIAPIAELVGPFLEAYNATVGTIKSVERCYESLKKGYETARGIVHRIFGPKVSLKFPKKKLDPETCGGGLYPSTGVSTRSYDSRGIDLEIPTGQEVEKGEVIGTAASTGCDTNTIHFALKERGSKKYVDPTKYVPSGGIMNVDVKPGWQEECNSYWLTLKGETIGSGKLSDAFEDNETPEAPADDLDSRSLPLSTSVNDKSSRQRLREGIAKAIRSNPGCPDIFHHLNKLDSIYCRMQDNCLGFSCCLTVPIPPFNLFSLKSSVMFDPCNMSLTIELGDMKETKNLTLPRFGLHLNWGNLPGFDLGNLPSLFSNLVNELRVFIKGGLIGSIEMAMQDLGIELNMVNSYLVGTRRFGPWDKIFFNVNPGFPLGPIYLSLVFGAGGYAGVDLEAGVSLMKMSAYFENGIAFSKRAAITTHCEVEQVAGRDVVEPAFQLEVAAEDDVSQVKLTYDVGTYRGGSDVVMNEDLGGPSNIIVREMKGGVPLYFTVTATNSGGGNAKVTCELPTYDVTLPGGRVTPDFLTTSHPNILRASAVAHDDSVILHKRAAVGYGRKVYGDQVLPWHDVNTTANTLINPVVSSILERFTGYVNTLTSPGVLADFTPPSPGPLENVIMDVLMTEDCGDFVLDHWEQFKCGEQTPLPNHRWIVDGQGSRTVFNGHEPLVDMLYTRANRYVSANWDGFHDNETGLHGYSWTVGRTPCGQDVHPHIDPHAHLFDVSEWTHEGLASPLFLEDGKYHVTVRPINNVEFGGVMATTVCHTTPYTIDNTPPFVHRIHNVQYDEEAYAISAEYNVSDPLSDIREIDFGLGRTKRDVHLMDWYRHGNTTHTSVNFHIPDGVPAWVKVRAINNGHYLWGVGSSRGMDDVVLLTEYPHSASEACSDVQLIHNTTYFSVLVAVNNGHKHLNVTAWSDGVLFDATPPLEGTLRDGLEPDSDLEFSSEPSTVSANWDGYSDPESDISDYAVTVQRTSLKEEPALYWTGGRTHGCHRPYLLWSTAGITLYVCRRSTVQGHQQCTKPTMISLKIGVTSGEPEELEDGYVLHTDLQGIQASWMATDFESGVVSYWAAVGTTPGGSDVSDYQHIGHETDGYVGNLNLQLTNKTTYSPVYYLTVKAENAAGSFSTNITSSPIKVVRADQAGTVTDGWETWTTVEQAMTVDVDYQRDVSTVTVQFGGFESEQHGITHYEWSVGTEPRLDDVQPYTAAGIALSDHTDNPGGGISSHGKAQSLIPLSPGVQYYATVRAITGAGNVLDFATDGFTVDITPPVIQIDSVGVQIGNTSIGQDWVRPQYQKSADSLSARWQVIEKKDTVAYSAFCFGSYPGACNIYPFTNTTVTSVPNSLVKPLTEGLPNIFSISVMNRAISGSLTVDETPPVAGEVFCPQFVQDASELSCHWHGFYDTESTIQYYMFGVGEAEGDDSVFNFTHIPHYQTQYRPTECNALDVKCQKSLSQVAVAWETFRDPESEIARYEVALGTSPGGGQLRDFTVVNTVQNYFVISGLDLTTVTEVFATVRGTNAAGLSTVSTSNGVYISRLSAGLPPLREIRVWDGEDFTKDLDYQDHNEELSAHWDFSGDPCPISKYEWSIIKVDGTVIQPFVDVPPGQTYGNNDELEMKDGETFFIAVKATNMMDFTYTVRSDGITVMLEPLIPGEVRDGDIIGYDLNFQPSVTSLSANWDSFGEGSQQAEVTSNGIQVGYGGQVLSVGHVDINRFIASTAEVSFSWEGFAFALPLLYSQWGIGHTDGNLTQLDCKKLKICDAEDSEDCANLMRKFDIHPLTNVGKDTAVKVVDLELQHNRTYTVVVIVTDQSAECSSASSHVTVDVTPPYDGSVWVGSFEGTSISYSGRTDELHVSWADFSDPESGIDHYEIAVFSGAACSDDSDERSQVTDFVKVPSNYTRYTISDISLEHGIPYFVMLHAFNKAGLSTFTESPPILLDLEDPVGGTVKDGRDFSSDVTHQSSTTAMDATFIYLTTHDGDRCPSRQYSMEEEEPGWVPVSMGSIYRGNSNHRILFTSDELTFGEDGLSITMSRDVQQTRMYSGAYSTRADMQGGGSYRFDMIAASGDIKAVTSVVFWDGPAGVVGDLDTPVEQWAQEEAATESVDCTCCLRNDTGTQIHSTAGIMAASIESHYALLWCRFANDMVEPQQEMVSLDFDPSSGWHSYELRVIIKRTFAVGEDWSLELFVDGRPLAVMNGIPVFGIPVFSDQARLALAVWNRDDFIPEVQDVFSSPEATAFFRDLRLPPSADNLCRYGDPFRPGDNSVSVFYAGVGTEKFRDDVAPFREIARPCVPCVKSCDKFDCDPDCSDVDISAFHVRIDNLTLSPNVSFKQLDGINVTDTAAVYYITVKAVSGSGRTALACSNGVYVDVTPPDIQGIDHVDMSWDDEEIGEYQGSNSTIAVRYSAFDRESQVCKTNVYNRKRNARRMPKSIHEARGYFQGSTHLTLAAVDKTFLNSPPVLTSDTYINVREDEERAIMIEYYDNEDDRLAFFITGPPHLGQAQLRNEEDFLIVLYDPRLDCYGTDTINILAVEMLPNNMNPHHVNVELVVEVQPSNDDPVLFVLVENNPAVIVPTKRLDLTVEVNRVSNVKYIDLQVVIGAYDVEPEDTVTLYFSAGGNGTISTSQQERRVDFSYDGCSTNNTWFSVVREHDKSNSTRALHLGPCDIQAPHPLQDMAWVFTTLTYRPHTNFTGNRFMVKLAEMVTLRVQSHVNPVVILDWTGMGQPRARYNSTQLSFASALRKRRAWEGDNTSDRQAAALLNWQWKPTHSTEICDRPIGLLPGAVTELKPLRGTPMKKADL</sequence>
<feature type="domain" description="Cadherin" evidence="3">
    <location>
        <begin position="2487"/>
        <end position="2551"/>
    </location>
</feature>
<proteinExistence type="predicted"/>
<organism>
    <name type="scientific">Branchiostoma floridae</name>
    <name type="common">Florida lancelet</name>
    <name type="synonym">Amphioxus</name>
    <dbReference type="NCBI Taxonomy" id="7739"/>
    <lineage>
        <taxon>Eukaryota</taxon>
        <taxon>Metazoa</taxon>
        <taxon>Chordata</taxon>
        <taxon>Cephalochordata</taxon>
        <taxon>Leptocardii</taxon>
        <taxon>Amphioxiformes</taxon>
        <taxon>Branchiostomatidae</taxon>
        <taxon>Branchiostoma</taxon>
    </lineage>
</organism>
<dbReference type="Gene3D" id="2.70.70.10">
    <property type="entry name" value="Glucose Permease (Domain IIA)"/>
    <property type="match status" value="1"/>
</dbReference>
<feature type="domain" description="Fibronectin type-III" evidence="4">
    <location>
        <begin position="2150"/>
        <end position="2250"/>
    </location>
</feature>
<dbReference type="InterPro" id="IPR013783">
    <property type="entry name" value="Ig-like_fold"/>
</dbReference>
<dbReference type="SUPFAM" id="SSF49265">
    <property type="entry name" value="Fibronectin type III"/>
    <property type="match status" value="2"/>
</dbReference>
<name>C3XZN5_BRAFL</name>
<dbReference type="GO" id="GO:0016020">
    <property type="term" value="C:membrane"/>
    <property type="evidence" value="ECO:0007669"/>
    <property type="project" value="InterPro"/>
</dbReference>
<dbReference type="SUPFAM" id="SSF48431">
    <property type="entry name" value="Lipovitellin-phosvitin complex, superhelical domain"/>
    <property type="match status" value="1"/>
</dbReference>
<dbReference type="GO" id="GO:0007156">
    <property type="term" value="P:homophilic cell adhesion via plasma membrane adhesion molecules"/>
    <property type="evidence" value="ECO:0007669"/>
    <property type="project" value="InterPro"/>
</dbReference>
<evidence type="ECO:0000313" key="5">
    <source>
        <dbReference type="EMBL" id="EEN66433.1"/>
    </source>
</evidence>
<evidence type="ECO:0000256" key="2">
    <source>
        <dbReference type="SAM" id="MobiDB-lite"/>
    </source>
</evidence>
<dbReference type="SUPFAM" id="SSF56968">
    <property type="entry name" value="Lipovitellin-phosvitin complex, beta-sheet shell regions"/>
    <property type="match status" value="1"/>
</dbReference>
<evidence type="ECO:0000256" key="1">
    <source>
        <dbReference type="PROSITE-ProRule" id="PRU00043"/>
    </source>
</evidence>
<dbReference type="FunFam" id="1.25.10.20:FF:000008">
    <property type="entry name" value="Uncharacterized protein"/>
    <property type="match status" value="1"/>
</dbReference>
<dbReference type="GO" id="GO:0005509">
    <property type="term" value="F:calcium ion binding"/>
    <property type="evidence" value="ECO:0007669"/>
    <property type="project" value="UniProtKB-UniRule"/>
</dbReference>
<feature type="region of interest" description="Disordered" evidence="2">
    <location>
        <begin position="216"/>
        <end position="238"/>
    </location>
</feature>
<dbReference type="InterPro" id="IPR003961">
    <property type="entry name" value="FN3_dom"/>
</dbReference>
<dbReference type="InParanoid" id="C3XZN5"/>
<accession>C3XZN5</accession>
<dbReference type="InterPro" id="IPR001747">
    <property type="entry name" value="Vitellogenin_N"/>
</dbReference>
<feature type="region of interest" description="Disordered" evidence="2">
    <location>
        <begin position="885"/>
        <end position="919"/>
    </location>
</feature>
<gene>
    <name evidence="5" type="ORF">BRAFLDRAFT_85561</name>
</gene>
<dbReference type="PROSITE" id="PS50853">
    <property type="entry name" value="FN3"/>
    <property type="match status" value="1"/>
</dbReference>
<dbReference type="eggNOG" id="ENOG502SK1S">
    <property type="taxonomic scope" value="Eukaryota"/>
</dbReference>
<dbReference type="InterPro" id="IPR011055">
    <property type="entry name" value="Dup_hybrid_motif"/>
</dbReference>
<feature type="compositionally biased region" description="Acidic residues" evidence="2">
    <location>
        <begin position="889"/>
        <end position="902"/>
    </location>
</feature>
<keyword evidence="1" id="KW-0106">Calcium</keyword>
<dbReference type="InterPro" id="IPR036116">
    <property type="entry name" value="FN3_sf"/>
</dbReference>
<dbReference type="Gene3D" id="2.60.40.10">
    <property type="entry name" value="Immunoglobulins"/>
    <property type="match status" value="1"/>
</dbReference>
<dbReference type="GO" id="GO:0005319">
    <property type="term" value="F:lipid transporter activity"/>
    <property type="evidence" value="ECO:0007669"/>
    <property type="project" value="InterPro"/>
</dbReference>
<dbReference type="Pfam" id="PF01347">
    <property type="entry name" value="Vitellogenin_N"/>
    <property type="match status" value="1"/>
</dbReference>
<feature type="compositionally biased region" description="Basic and acidic residues" evidence="2">
    <location>
        <begin position="220"/>
        <end position="231"/>
    </location>
</feature>
<dbReference type="EMBL" id="GG666476">
    <property type="protein sequence ID" value="EEN66433.1"/>
    <property type="molecule type" value="Genomic_DNA"/>
</dbReference>
<dbReference type="PANTHER" id="PTHR16897">
    <property type="entry name" value="OS10G0105400 PROTEIN"/>
    <property type="match status" value="1"/>
</dbReference>
<dbReference type="PROSITE" id="PS50268">
    <property type="entry name" value="CADHERIN_2"/>
    <property type="match status" value="1"/>
</dbReference>
<reference evidence="5" key="1">
    <citation type="journal article" date="2008" name="Nature">
        <title>The amphioxus genome and the evolution of the chordate karyotype.</title>
        <authorList>
            <consortium name="US DOE Joint Genome Institute (JGI-PGF)"/>
            <person name="Putnam N.H."/>
            <person name="Butts T."/>
            <person name="Ferrier D.E.K."/>
            <person name="Furlong R.F."/>
            <person name="Hellsten U."/>
            <person name="Kawashima T."/>
            <person name="Robinson-Rechavi M."/>
            <person name="Shoguchi E."/>
            <person name="Terry A."/>
            <person name="Yu J.-K."/>
            <person name="Benito-Gutierrez E.L."/>
            <person name="Dubchak I."/>
            <person name="Garcia-Fernandez J."/>
            <person name="Gibson-Brown J.J."/>
            <person name="Grigoriev I.V."/>
            <person name="Horton A.C."/>
            <person name="de Jong P.J."/>
            <person name="Jurka J."/>
            <person name="Kapitonov V.V."/>
            <person name="Kohara Y."/>
            <person name="Kuroki Y."/>
            <person name="Lindquist E."/>
            <person name="Lucas S."/>
            <person name="Osoegawa K."/>
            <person name="Pennacchio L.A."/>
            <person name="Salamov A.A."/>
            <person name="Satou Y."/>
            <person name="Sauka-Spengler T."/>
            <person name="Schmutz J."/>
            <person name="Shin-I T."/>
            <person name="Toyoda A."/>
            <person name="Bronner-Fraser M."/>
            <person name="Fujiyama A."/>
            <person name="Holland L.Z."/>
            <person name="Holland P.W.H."/>
            <person name="Satoh N."/>
            <person name="Rokhsar D.S."/>
        </authorList>
    </citation>
    <scope>NUCLEOTIDE SEQUENCE [LARGE SCALE GENOMIC DNA]</scope>
    <source>
        <strain evidence="5">S238N-H82</strain>
        <tissue evidence="5">Testes</tissue>
    </source>
</reference>
<dbReference type="Gene3D" id="1.25.10.20">
    <property type="entry name" value="Vitellinogen, superhelical"/>
    <property type="match status" value="1"/>
</dbReference>
<dbReference type="PANTHER" id="PTHR16897:SF2">
    <property type="entry name" value="OS03G0226600 PROTEIN"/>
    <property type="match status" value="1"/>
</dbReference>
<dbReference type="STRING" id="7739.C3XZN5"/>
<dbReference type="InterPro" id="IPR015819">
    <property type="entry name" value="Lipid_transp_b-sht_shell"/>
</dbReference>
<dbReference type="CDD" id="cd00063">
    <property type="entry name" value="FN3"/>
    <property type="match status" value="1"/>
</dbReference>
<dbReference type="InterPro" id="IPR011030">
    <property type="entry name" value="Lipovitellin_superhlx_dom"/>
</dbReference>
<protein>
    <submittedName>
        <fullName evidence="5">Uncharacterized protein</fullName>
    </submittedName>
</protein>
<evidence type="ECO:0000259" key="3">
    <source>
        <dbReference type="PROSITE" id="PS50268"/>
    </source>
</evidence>
<dbReference type="InterPro" id="IPR002126">
    <property type="entry name" value="Cadherin-like_dom"/>
</dbReference>
<dbReference type="FunFam" id="2.60.40.10:FF:003754">
    <property type="match status" value="1"/>
</dbReference>